<name>A0A9Q1R7D0_9SOLA</name>
<proteinExistence type="predicted"/>
<dbReference type="AlphaFoldDB" id="A0A9Q1R7D0"/>
<sequence>MIYVFVLEKKDVSLPLLECKRLTVNSWISKNAILGIGSLLRSSGKFDDTSSRAWDEDFDSSGDNSLSLHENISEGSVQNLKHAEGFKFNHSLSTNYNALTSVRRLVIYVSVKTSTSHFLQIFVY</sequence>
<reference evidence="2" key="1">
    <citation type="journal article" date="2023" name="Proc. Natl. Acad. Sci. U.S.A.">
        <title>Genomic and structural basis for evolution of tropane alkaloid biosynthesis.</title>
        <authorList>
            <person name="Wanga Y.-J."/>
            <person name="Taina T."/>
            <person name="Yua J.-Y."/>
            <person name="Lia J."/>
            <person name="Xua B."/>
            <person name="Chenc J."/>
            <person name="D'Auriad J.C."/>
            <person name="Huanga J.-P."/>
            <person name="Huanga S.-X."/>
        </authorList>
    </citation>
    <scope>NUCLEOTIDE SEQUENCE [LARGE SCALE GENOMIC DNA]</scope>
    <source>
        <strain evidence="2">cv. KIB-2019</strain>
    </source>
</reference>
<evidence type="ECO:0000313" key="2">
    <source>
        <dbReference type="Proteomes" id="UP001152561"/>
    </source>
</evidence>
<organism evidence="1 2">
    <name type="scientific">Anisodus acutangulus</name>
    <dbReference type="NCBI Taxonomy" id="402998"/>
    <lineage>
        <taxon>Eukaryota</taxon>
        <taxon>Viridiplantae</taxon>
        <taxon>Streptophyta</taxon>
        <taxon>Embryophyta</taxon>
        <taxon>Tracheophyta</taxon>
        <taxon>Spermatophyta</taxon>
        <taxon>Magnoliopsida</taxon>
        <taxon>eudicotyledons</taxon>
        <taxon>Gunneridae</taxon>
        <taxon>Pentapetalae</taxon>
        <taxon>asterids</taxon>
        <taxon>lamiids</taxon>
        <taxon>Solanales</taxon>
        <taxon>Solanaceae</taxon>
        <taxon>Solanoideae</taxon>
        <taxon>Hyoscyameae</taxon>
        <taxon>Anisodus</taxon>
    </lineage>
</organism>
<evidence type="ECO:0000313" key="1">
    <source>
        <dbReference type="EMBL" id="KAJ8545984.1"/>
    </source>
</evidence>
<keyword evidence="2" id="KW-1185">Reference proteome</keyword>
<comment type="caution">
    <text evidence="1">The sequence shown here is derived from an EMBL/GenBank/DDBJ whole genome shotgun (WGS) entry which is preliminary data.</text>
</comment>
<accession>A0A9Q1R7D0</accession>
<protein>
    <submittedName>
        <fullName evidence="1">Uncharacterized protein</fullName>
    </submittedName>
</protein>
<gene>
    <name evidence="1" type="ORF">K7X08_018567</name>
</gene>
<dbReference type="Proteomes" id="UP001152561">
    <property type="component" value="Unassembled WGS sequence"/>
</dbReference>
<dbReference type="EMBL" id="JAJAGQ010000013">
    <property type="protein sequence ID" value="KAJ8545984.1"/>
    <property type="molecule type" value="Genomic_DNA"/>
</dbReference>